<proteinExistence type="predicted"/>
<evidence type="ECO:0000313" key="5">
    <source>
        <dbReference type="EMBL" id="EKC31966.1"/>
    </source>
</evidence>
<keyword evidence="3" id="KW-0106">Calcium</keyword>
<dbReference type="SUPFAM" id="SSF56496">
    <property type="entry name" value="Fibrinogen C-terminal domain-like"/>
    <property type="match status" value="1"/>
</dbReference>
<reference evidence="5" key="1">
    <citation type="journal article" date="2012" name="Nature">
        <title>The oyster genome reveals stress adaptation and complexity of shell formation.</title>
        <authorList>
            <person name="Zhang G."/>
            <person name="Fang X."/>
            <person name="Guo X."/>
            <person name="Li L."/>
            <person name="Luo R."/>
            <person name="Xu F."/>
            <person name="Yang P."/>
            <person name="Zhang L."/>
            <person name="Wang X."/>
            <person name="Qi H."/>
            <person name="Xiong Z."/>
            <person name="Que H."/>
            <person name="Xie Y."/>
            <person name="Holland P.W."/>
            <person name="Paps J."/>
            <person name="Zhu Y."/>
            <person name="Wu F."/>
            <person name="Chen Y."/>
            <person name="Wang J."/>
            <person name="Peng C."/>
            <person name="Meng J."/>
            <person name="Yang L."/>
            <person name="Liu J."/>
            <person name="Wen B."/>
            <person name="Zhang N."/>
            <person name="Huang Z."/>
            <person name="Zhu Q."/>
            <person name="Feng Y."/>
            <person name="Mount A."/>
            <person name="Hedgecock D."/>
            <person name="Xu Z."/>
            <person name="Liu Y."/>
            <person name="Domazet-Loso T."/>
            <person name="Du Y."/>
            <person name="Sun X."/>
            <person name="Zhang S."/>
            <person name="Liu B."/>
            <person name="Cheng P."/>
            <person name="Jiang X."/>
            <person name="Li J."/>
            <person name="Fan D."/>
            <person name="Wang W."/>
            <person name="Fu W."/>
            <person name="Wang T."/>
            <person name="Wang B."/>
            <person name="Zhang J."/>
            <person name="Peng Z."/>
            <person name="Li Y."/>
            <person name="Li N."/>
            <person name="Wang J."/>
            <person name="Chen M."/>
            <person name="He Y."/>
            <person name="Tan F."/>
            <person name="Song X."/>
            <person name="Zheng Q."/>
            <person name="Huang R."/>
            <person name="Yang H."/>
            <person name="Du X."/>
            <person name="Chen L."/>
            <person name="Yang M."/>
            <person name="Gaffney P.M."/>
            <person name="Wang S."/>
            <person name="Luo L."/>
            <person name="She Z."/>
            <person name="Ming Y."/>
            <person name="Huang W."/>
            <person name="Zhang S."/>
            <person name="Huang B."/>
            <person name="Zhang Y."/>
            <person name="Qu T."/>
            <person name="Ni P."/>
            <person name="Miao G."/>
            <person name="Wang J."/>
            <person name="Wang Q."/>
            <person name="Steinberg C.E."/>
            <person name="Wang H."/>
            <person name="Li N."/>
            <person name="Qian L."/>
            <person name="Zhang G."/>
            <person name="Li Y."/>
            <person name="Yang H."/>
            <person name="Liu X."/>
            <person name="Wang J."/>
            <person name="Yin Y."/>
            <person name="Wang J."/>
        </authorList>
    </citation>
    <scope>NUCLEOTIDE SEQUENCE [LARGE SCALE GENOMIC DNA]</scope>
    <source>
        <strain evidence="5">05x7-T-G4-1.051#20</strain>
    </source>
</reference>
<dbReference type="AlphaFoldDB" id="K1RCU9"/>
<keyword evidence="1" id="KW-0479">Metal-binding</keyword>
<dbReference type="InterPro" id="IPR002181">
    <property type="entry name" value="Fibrinogen_a/b/g_C_dom"/>
</dbReference>
<dbReference type="NCBIfam" id="NF040941">
    <property type="entry name" value="GGGWT_bact"/>
    <property type="match status" value="1"/>
</dbReference>
<dbReference type="Gene3D" id="3.90.215.10">
    <property type="entry name" value="Gamma Fibrinogen, chain A, domain 1"/>
    <property type="match status" value="1"/>
</dbReference>
<dbReference type="InterPro" id="IPR014716">
    <property type="entry name" value="Fibrinogen_a/b/g_C_1"/>
</dbReference>
<sequence>MVKEDVRPSCTIEVPGEKFKDCSDILKKEPYRRNTDGVYTIYLSNGVKRQVFCDMTTDGGGWTVSMH</sequence>
<name>K1RCU9_MAGGI</name>
<evidence type="ECO:0000256" key="4">
    <source>
        <dbReference type="ARBA" id="ARBA00023157"/>
    </source>
</evidence>
<evidence type="ECO:0000256" key="1">
    <source>
        <dbReference type="ARBA" id="ARBA00022723"/>
    </source>
</evidence>
<keyword evidence="4" id="KW-1015">Disulfide bond</keyword>
<dbReference type="GO" id="GO:0046872">
    <property type="term" value="F:metal ion binding"/>
    <property type="evidence" value="ECO:0007669"/>
    <property type="project" value="UniProtKB-KW"/>
</dbReference>
<dbReference type="PROSITE" id="PS51406">
    <property type="entry name" value="FIBRINOGEN_C_2"/>
    <property type="match status" value="1"/>
</dbReference>
<accession>K1RCU9</accession>
<evidence type="ECO:0000256" key="3">
    <source>
        <dbReference type="ARBA" id="ARBA00022837"/>
    </source>
</evidence>
<protein>
    <submittedName>
        <fullName evidence="5">Angiopoietin-4</fullName>
    </submittedName>
</protein>
<dbReference type="GO" id="GO:0070492">
    <property type="term" value="F:oligosaccharide binding"/>
    <property type="evidence" value="ECO:0007669"/>
    <property type="project" value="TreeGrafter"/>
</dbReference>
<dbReference type="PANTHER" id="PTHR16146:SF55">
    <property type="entry name" value="LOW QUALITY PROTEIN: INTELECTIN-1"/>
    <property type="match status" value="1"/>
</dbReference>
<organism evidence="5">
    <name type="scientific">Magallana gigas</name>
    <name type="common">Pacific oyster</name>
    <name type="synonym">Crassostrea gigas</name>
    <dbReference type="NCBI Taxonomy" id="29159"/>
    <lineage>
        <taxon>Eukaryota</taxon>
        <taxon>Metazoa</taxon>
        <taxon>Spiralia</taxon>
        <taxon>Lophotrochozoa</taxon>
        <taxon>Mollusca</taxon>
        <taxon>Bivalvia</taxon>
        <taxon>Autobranchia</taxon>
        <taxon>Pteriomorphia</taxon>
        <taxon>Ostreida</taxon>
        <taxon>Ostreoidea</taxon>
        <taxon>Ostreidae</taxon>
        <taxon>Magallana</taxon>
    </lineage>
</organism>
<dbReference type="PANTHER" id="PTHR16146">
    <property type="entry name" value="INTELECTIN"/>
    <property type="match status" value="1"/>
</dbReference>
<dbReference type="GO" id="GO:0005615">
    <property type="term" value="C:extracellular space"/>
    <property type="evidence" value="ECO:0007669"/>
    <property type="project" value="TreeGrafter"/>
</dbReference>
<dbReference type="Pfam" id="PF00147">
    <property type="entry name" value="Fibrinogen_C"/>
    <property type="match status" value="1"/>
</dbReference>
<keyword evidence="2" id="KW-0430">Lectin</keyword>
<dbReference type="InParanoid" id="K1RCU9"/>
<dbReference type="InterPro" id="IPR036056">
    <property type="entry name" value="Fibrinogen-like_C"/>
</dbReference>
<evidence type="ECO:0000256" key="2">
    <source>
        <dbReference type="ARBA" id="ARBA00022734"/>
    </source>
</evidence>
<dbReference type="HOGENOM" id="CLU_2814950_0_0_1"/>
<dbReference type="EMBL" id="JH818182">
    <property type="protein sequence ID" value="EKC31966.1"/>
    <property type="molecule type" value="Genomic_DNA"/>
</dbReference>
<gene>
    <name evidence="5" type="ORF">CGI_10022839</name>
</gene>